<dbReference type="Gene3D" id="2.40.160.180">
    <property type="entry name" value="Carbohydrate-selective porin OprB"/>
    <property type="match status" value="1"/>
</dbReference>
<feature type="compositionally biased region" description="Basic and acidic residues" evidence="3">
    <location>
        <begin position="22"/>
        <end position="35"/>
    </location>
</feature>
<keyword evidence="6" id="KW-1185">Reference proteome</keyword>
<feature type="compositionally biased region" description="Low complexity" evidence="3">
    <location>
        <begin position="89"/>
        <end position="106"/>
    </location>
</feature>
<feature type="region of interest" description="Disordered" evidence="3">
    <location>
        <begin position="79"/>
        <end position="106"/>
    </location>
</feature>
<proteinExistence type="inferred from homology"/>
<dbReference type="Pfam" id="PF04966">
    <property type="entry name" value="OprB"/>
    <property type="match status" value="1"/>
</dbReference>
<dbReference type="EMBL" id="JACJSK010000058">
    <property type="protein sequence ID" value="MBD2547118.1"/>
    <property type="molecule type" value="Genomic_DNA"/>
</dbReference>
<dbReference type="Proteomes" id="UP000641954">
    <property type="component" value="Unassembled WGS sequence"/>
</dbReference>
<evidence type="ECO:0000256" key="3">
    <source>
        <dbReference type="SAM" id="MobiDB-lite"/>
    </source>
</evidence>
<dbReference type="InterPro" id="IPR047684">
    <property type="entry name" value="Por_som-like"/>
</dbReference>
<organism evidence="5 6">
    <name type="scientific">Planktothricoides raciborskii FACHB-1370</name>
    <dbReference type="NCBI Taxonomy" id="2949576"/>
    <lineage>
        <taxon>Bacteria</taxon>
        <taxon>Bacillati</taxon>
        <taxon>Cyanobacteriota</taxon>
        <taxon>Cyanophyceae</taxon>
        <taxon>Oscillatoriophycideae</taxon>
        <taxon>Oscillatoriales</taxon>
        <taxon>Oscillatoriaceae</taxon>
        <taxon>Planktothricoides</taxon>
    </lineage>
</organism>
<dbReference type="InterPro" id="IPR038673">
    <property type="entry name" value="OprB_sf"/>
</dbReference>
<dbReference type="SUPFAM" id="SSF101082">
    <property type="entry name" value="Typo IV secretion system protein TraC"/>
    <property type="match status" value="1"/>
</dbReference>
<dbReference type="InterPro" id="IPR007049">
    <property type="entry name" value="Carb-sel_porin_OprB"/>
</dbReference>
<evidence type="ECO:0000313" key="5">
    <source>
        <dbReference type="EMBL" id="MBD2547118.1"/>
    </source>
</evidence>
<evidence type="ECO:0000256" key="2">
    <source>
        <dbReference type="RuleBase" id="RU363072"/>
    </source>
</evidence>
<comment type="similarity">
    <text evidence="1 2">Belongs to the OprB family.</text>
</comment>
<evidence type="ECO:0000313" key="6">
    <source>
        <dbReference type="Proteomes" id="UP000641954"/>
    </source>
</evidence>
<comment type="caution">
    <text evidence="5">The sequence shown here is derived from an EMBL/GenBank/DDBJ whole genome shotgun (WGS) entry which is preliminary data.</text>
</comment>
<sequence>MLYGGFVNAAESDPVSPFLRGARGDRDVADRHKPQFDPASFSEWGLELGLISQNPSSPTNQPPLEIDRIDAGIPKNRVESINPSPISVTPATPTTPTTPTTNNQQPTTNVNEVLQQIEEYSPINQSLQESEPLEKVNSVFDLADVFPNDWAYSALESLAERYDCLLAYGDRTYRGDRAMTRYEFAASLDACLTAIQQQIEAKKSDITAEDLAQLQRLQTEFATELGQLRARVDNLEVRTAELEANKVNQSVTVFGGEAIFGLASAFGGDPPGTGDAQTAFHSLVRLQTVSTFSGKDRLRVEMAAGNFDDLGFASPQVLNTAPALLSYQADTDKNIQLSMVEYRMALGDRFVTTFRPVGFSLATVLTTNSPYFDNGRGAISRFGEANPVFKIGDLDAGVGFDWLISQRFRLQMAYGTQGTGNPLKGFGNADSNALGLQFLLLPFDRVLTGLTFVYGYSEDGRLNTFTGSAIADASGFINQRSRIYAASGTLQWRVLDDLTFSTWGGIVGTHGMETDAYAVSTNYMFALGLSDTFGRDGDLLAVMFGQPPKLVEYDDFDISSGLADQGQSYHIEAFYRFKINDKVTITPGFFMVTNPGNIEDNNNIYVGALRTTFRF</sequence>
<accession>A0ABR8EKC6</accession>
<evidence type="ECO:0000256" key="1">
    <source>
        <dbReference type="ARBA" id="ARBA00008769"/>
    </source>
</evidence>
<evidence type="ECO:0000259" key="4">
    <source>
        <dbReference type="PROSITE" id="PS51272"/>
    </source>
</evidence>
<gene>
    <name evidence="5" type="ORF">H6G72_25490</name>
</gene>
<dbReference type="PROSITE" id="PS51272">
    <property type="entry name" value="SLH"/>
    <property type="match status" value="1"/>
</dbReference>
<dbReference type="InterPro" id="IPR051465">
    <property type="entry name" value="Cell_Envelope_Struct_Comp"/>
</dbReference>
<feature type="region of interest" description="Disordered" evidence="3">
    <location>
        <begin position="13"/>
        <end position="36"/>
    </location>
</feature>
<protein>
    <submittedName>
        <fullName evidence="5">Iron uptake porin</fullName>
    </submittedName>
</protein>
<dbReference type="PANTHER" id="PTHR43308">
    <property type="entry name" value="OUTER MEMBRANE PROTEIN ALPHA-RELATED"/>
    <property type="match status" value="1"/>
</dbReference>
<feature type="domain" description="SLH" evidence="4">
    <location>
        <begin position="136"/>
        <end position="202"/>
    </location>
</feature>
<name>A0ABR8EKC6_9CYAN</name>
<reference evidence="5 6" key="1">
    <citation type="journal article" date="2020" name="ISME J.">
        <title>Comparative genomics reveals insights into cyanobacterial evolution and habitat adaptation.</title>
        <authorList>
            <person name="Chen M.Y."/>
            <person name="Teng W.K."/>
            <person name="Zhao L."/>
            <person name="Hu C.X."/>
            <person name="Zhou Y.K."/>
            <person name="Han B.P."/>
            <person name="Song L.R."/>
            <person name="Shu W.S."/>
        </authorList>
    </citation>
    <scope>NUCLEOTIDE SEQUENCE [LARGE SCALE GENOMIC DNA]</scope>
    <source>
        <strain evidence="5 6">FACHB-1370</strain>
    </source>
</reference>
<dbReference type="PANTHER" id="PTHR43308:SF1">
    <property type="entry name" value="OUTER MEMBRANE PROTEIN ALPHA"/>
    <property type="match status" value="1"/>
</dbReference>
<dbReference type="InterPro" id="IPR001119">
    <property type="entry name" value="SLH_dom"/>
</dbReference>
<dbReference type="NCBIfam" id="NF033921">
    <property type="entry name" value="por_somb"/>
    <property type="match status" value="1"/>
</dbReference>